<dbReference type="InterPro" id="IPR000276">
    <property type="entry name" value="GPCR_Rhodpsn"/>
</dbReference>
<dbReference type="InterPro" id="IPR017452">
    <property type="entry name" value="GPCR_Rhodpsn_7TM"/>
</dbReference>
<keyword evidence="7 9" id="KW-0675">Receptor</keyword>
<evidence type="ECO:0000256" key="8">
    <source>
        <dbReference type="ARBA" id="ARBA00023224"/>
    </source>
</evidence>
<dbReference type="CDD" id="cd15393">
    <property type="entry name" value="7tmA_leucokinin-like"/>
    <property type="match status" value="1"/>
</dbReference>
<feature type="transmembrane region" description="Helical" evidence="11">
    <location>
        <begin position="225"/>
        <end position="246"/>
    </location>
</feature>
<evidence type="ECO:0000256" key="5">
    <source>
        <dbReference type="ARBA" id="ARBA00023040"/>
    </source>
</evidence>
<keyword evidence="6 11" id="KW-0472">Membrane</keyword>
<dbReference type="SMART" id="SM01381">
    <property type="entry name" value="7TM_GPCR_Srsx"/>
    <property type="match status" value="1"/>
</dbReference>
<comment type="subcellular location">
    <subcellularLocation>
        <location evidence="1">Membrane</location>
        <topology evidence="1">Multi-pass membrane protein</topology>
    </subcellularLocation>
</comment>
<feature type="domain" description="G-protein coupled receptors family 1 profile" evidence="12">
    <location>
        <begin position="69"/>
        <end position="335"/>
    </location>
</feature>
<dbReference type="GeneID" id="115622344"/>
<dbReference type="FunFam" id="1.20.1070.10:FF:000265">
    <property type="entry name" value="Blast:Neuropeptide Y receptor"/>
    <property type="match status" value="1"/>
</dbReference>
<evidence type="ECO:0000259" key="12">
    <source>
        <dbReference type="PROSITE" id="PS50262"/>
    </source>
</evidence>
<dbReference type="RefSeq" id="XP_030372116.1">
    <property type="nucleotide sequence ID" value="XM_030516256.1"/>
</dbReference>
<dbReference type="PRINTS" id="PR00237">
    <property type="entry name" value="GPCRRHODOPSN"/>
</dbReference>
<evidence type="ECO:0000256" key="11">
    <source>
        <dbReference type="SAM" id="Phobius"/>
    </source>
</evidence>
<name>A0A6J2T5B3_DROLE</name>
<dbReference type="AlphaFoldDB" id="A0A6J2T5B3"/>
<dbReference type="PROSITE" id="PS50262">
    <property type="entry name" value="G_PROTEIN_RECEP_F1_2"/>
    <property type="match status" value="1"/>
</dbReference>
<evidence type="ECO:0000256" key="1">
    <source>
        <dbReference type="ARBA" id="ARBA00004141"/>
    </source>
</evidence>
<evidence type="ECO:0000313" key="13">
    <source>
        <dbReference type="Proteomes" id="UP000504634"/>
    </source>
</evidence>
<feature type="transmembrane region" description="Helical" evidence="11">
    <location>
        <begin position="51"/>
        <end position="78"/>
    </location>
</feature>
<keyword evidence="3 9" id="KW-0812">Transmembrane</keyword>
<reference evidence="14" key="1">
    <citation type="submission" date="2025-08" db="UniProtKB">
        <authorList>
            <consortium name="RefSeq"/>
        </authorList>
    </citation>
    <scope>IDENTIFICATION</scope>
    <source>
        <strain evidence="14">11010-0011.00</strain>
        <tissue evidence="14">Whole body</tissue>
    </source>
</reference>
<accession>A0A6J2T5B3</accession>
<dbReference type="PANTHER" id="PTHR45695:SF9">
    <property type="entry name" value="LEUCOKININ RECEPTOR"/>
    <property type="match status" value="1"/>
</dbReference>
<dbReference type="Proteomes" id="UP000504634">
    <property type="component" value="Unplaced"/>
</dbReference>
<feature type="transmembrane region" description="Helical" evidence="11">
    <location>
        <begin position="90"/>
        <end position="110"/>
    </location>
</feature>
<evidence type="ECO:0000313" key="14">
    <source>
        <dbReference type="RefSeq" id="XP_030372116.1"/>
    </source>
</evidence>
<keyword evidence="4 11" id="KW-1133">Transmembrane helix</keyword>
<feature type="transmembrane region" description="Helical" evidence="11">
    <location>
        <begin position="169"/>
        <end position="189"/>
    </location>
</feature>
<evidence type="ECO:0000256" key="3">
    <source>
        <dbReference type="ARBA" id="ARBA00022692"/>
    </source>
</evidence>
<feature type="region of interest" description="Disordered" evidence="10">
    <location>
        <begin position="553"/>
        <end position="575"/>
    </location>
</feature>
<keyword evidence="5 9" id="KW-0297">G-protein coupled receptor</keyword>
<dbReference type="GO" id="GO:0005886">
    <property type="term" value="C:plasma membrane"/>
    <property type="evidence" value="ECO:0007669"/>
    <property type="project" value="TreeGrafter"/>
</dbReference>
<proteinExistence type="inferred from homology"/>
<protein>
    <submittedName>
        <fullName evidence="14">RYamide receptor</fullName>
    </submittedName>
</protein>
<keyword evidence="13" id="KW-1185">Reference proteome</keyword>
<dbReference type="GO" id="GO:0004983">
    <property type="term" value="F:neuropeptide Y receptor activity"/>
    <property type="evidence" value="ECO:0007669"/>
    <property type="project" value="InterPro"/>
</dbReference>
<feature type="transmembrane region" description="Helical" evidence="11">
    <location>
        <begin position="130"/>
        <end position="148"/>
    </location>
</feature>
<comment type="similarity">
    <text evidence="2 9">Belongs to the G-protein coupled receptor 1 family.</text>
</comment>
<dbReference type="SUPFAM" id="SSF81321">
    <property type="entry name" value="Family A G protein-coupled receptor-like"/>
    <property type="match status" value="1"/>
</dbReference>
<gene>
    <name evidence="14" type="primary">LOC115622344</name>
</gene>
<evidence type="ECO:0000256" key="10">
    <source>
        <dbReference type="SAM" id="MobiDB-lite"/>
    </source>
</evidence>
<dbReference type="PRINTS" id="PR01012">
    <property type="entry name" value="NRPEPTIDEYR"/>
</dbReference>
<evidence type="ECO:0000256" key="2">
    <source>
        <dbReference type="ARBA" id="ARBA00010663"/>
    </source>
</evidence>
<dbReference type="OrthoDB" id="9445642at2759"/>
<evidence type="ECO:0000256" key="7">
    <source>
        <dbReference type="ARBA" id="ARBA00023170"/>
    </source>
</evidence>
<feature type="transmembrane region" description="Helical" evidence="11">
    <location>
        <begin position="312"/>
        <end position="338"/>
    </location>
</feature>
<dbReference type="PANTHER" id="PTHR45695">
    <property type="entry name" value="LEUCOKININ RECEPTOR-RELATED"/>
    <property type="match status" value="1"/>
</dbReference>
<feature type="transmembrane region" description="Helical" evidence="11">
    <location>
        <begin position="279"/>
        <end position="300"/>
    </location>
</feature>
<dbReference type="Pfam" id="PF00001">
    <property type="entry name" value="7tm_1"/>
    <property type="match status" value="1"/>
</dbReference>
<evidence type="ECO:0000256" key="4">
    <source>
        <dbReference type="ARBA" id="ARBA00022989"/>
    </source>
</evidence>
<evidence type="ECO:0000256" key="9">
    <source>
        <dbReference type="RuleBase" id="RU000688"/>
    </source>
</evidence>
<dbReference type="Gene3D" id="1.20.1070.10">
    <property type="entry name" value="Rhodopsin 7-helix transmembrane proteins"/>
    <property type="match status" value="1"/>
</dbReference>
<organism evidence="13 14">
    <name type="scientific">Drosophila lebanonensis</name>
    <name type="common">Fruit fly</name>
    <name type="synonym">Scaptodrosophila lebanonensis</name>
    <dbReference type="NCBI Taxonomy" id="7225"/>
    <lineage>
        <taxon>Eukaryota</taxon>
        <taxon>Metazoa</taxon>
        <taxon>Ecdysozoa</taxon>
        <taxon>Arthropoda</taxon>
        <taxon>Hexapoda</taxon>
        <taxon>Insecta</taxon>
        <taxon>Pterygota</taxon>
        <taxon>Neoptera</taxon>
        <taxon>Endopterygota</taxon>
        <taxon>Diptera</taxon>
        <taxon>Brachycera</taxon>
        <taxon>Muscomorpha</taxon>
        <taxon>Ephydroidea</taxon>
        <taxon>Drosophilidae</taxon>
        <taxon>Scaptodrosophila</taxon>
    </lineage>
</organism>
<sequence>MEVDITDQQQQQLREEMLPGAEEEAEFVCQNTAFTLFPLLSERLYTAPAEIIALLFFFYGGISFIAVIGNTLVIWVVATTRQMRTVTNMYIANLAFADVIIGLFCIPFQFQAALLQRWNLPWFMCGFCPFVQALSVNVSVFTLTAIAIDRHRAIINPLRARPTKFVSKFIIGGIWLLALLCAIPCAIAFRVEEVHERFKDDDVITNVTRPFCMNKNLSDDQLKTYRYSLVFVQYLVPFCVISFVYIQMAVRLWGTRAPGNAQDSRDITLLKNKKKVIKMLIIVVIIFGLCWLPLQLYNILHVTMPEINEYHFISIVWFFCDWLAMSNSCYNPFIYGIYNEKFKREFNKRFAACFCKFHTSLEPHERTFSMHTRASSIRSTYANSSMRIRSNLFGGRHASNGSSKNGINGGAGGLQLSRNGAPLYNAIVYTNGQRHTNGLGAIPLTPGGYHNNNGHQNMVTFAGGAAAPPWRRNHFKPLHPNVIECEDDLALMEMPSTTPPSEEPSSGAGAGVQLALLKADSCESSSCICEQEFGSRTECDGTCILSEVSRVQLSPPPSLSEGGAPIEGESLWQPL</sequence>
<dbReference type="PROSITE" id="PS00237">
    <property type="entry name" value="G_PROTEIN_RECEP_F1_1"/>
    <property type="match status" value="1"/>
</dbReference>
<evidence type="ECO:0000256" key="6">
    <source>
        <dbReference type="ARBA" id="ARBA00023136"/>
    </source>
</evidence>
<keyword evidence="8 9" id="KW-0807">Transducer</keyword>
<dbReference type="InterPro" id="IPR000611">
    <property type="entry name" value="NPY_rcpt"/>
</dbReference>